<accession>A0A1Z4BZM2</accession>
<dbReference type="AlphaFoldDB" id="A0A1Z4BZM2"/>
<dbReference type="Proteomes" id="UP000197019">
    <property type="component" value="Chromosome"/>
</dbReference>
<proteinExistence type="predicted"/>
<organism evidence="1 2">
    <name type="scientific">Methylovulum psychrotolerans</name>
    <dbReference type="NCBI Taxonomy" id="1704499"/>
    <lineage>
        <taxon>Bacteria</taxon>
        <taxon>Pseudomonadati</taxon>
        <taxon>Pseudomonadota</taxon>
        <taxon>Gammaproteobacteria</taxon>
        <taxon>Methylococcales</taxon>
        <taxon>Methylococcaceae</taxon>
        <taxon>Methylovulum</taxon>
    </lineage>
</organism>
<protein>
    <submittedName>
        <fullName evidence="1">Uncharacterized protein</fullName>
    </submittedName>
</protein>
<reference evidence="1 2" key="1">
    <citation type="submission" date="2017-06" db="EMBL/GenBank/DDBJ databases">
        <title>Genome Sequencing of the methanotroph Methylovulum psychrotolerants str. HV10-M2 isolated from a high-altitude environment.</title>
        <authorList>
            <person name="Mateos-Rivera A."/>
        </authorList>
    </citation>
    <scope>NUCLEOTIDE SEQUENCE [LARGE SCALE GENOMIC DNA]</scope>
    <source>
        <strain evidence="1 2">HV10_M2</strain>
    </source>
</reference>
<dbReference type="RefSeq" id="WP_088619609.1">
    <property type="nucleotide sequence ID" value="NZ_CP022129.1"/>
</dbReference>
<sequence length="132" mass="14739">MNILQVIESAFPGSSHLAIDLDAEIQANQNPMELPGSPGLLSLIPAYMQWAVLNRDNYGQLVTDWTLNALAEYGRAKSEESAHLNFKFLCTELQRLAVCSFLEWSLSTLVIVPEEQVKRAVKHWLKSVGNPT</sequence>
<evidence type="ECO:0000313" key="1">
    <source>
        <dbReference type="EMBL" id="ASF46737.1"/>
    </source>
</evidence>
<keyword evidence="2" id="KW-1185">Reference proteome</keyword>
<name>A0A1Z4BZM2_9GAMM</name>
<dbReference type="KEGG" id="mpsy:CEK71_11990"/>
<dbReference type="EMBL" id="CP022129">
    <property type="protein sequence ID" value="ASF46737.1"/>
    <property type="molecule type" value="Genomic_DNA"/>
</dbReference>
<dbReference type="OrthoDB" id="7064032at2"/>
<evidence type="ECO:0000313" key="2">
    <source>
        <dbReference type="Proteomes" id="UP000197019"/>
    </source>
</evidence>
<gene>
    <name evidence="1" type="ORF">CEK71_11990</name>
</gene>